<feature type="region of interest" description="Disordered" evidence="1">
    <location>
        <begin position="193"/>
        <end position="212"/>
    </location>
</feature>
<reference evidence="2 3" key="1">
    <citation type="submission" date="2023-09" db="EMBL/GenBank/DDBJ databases">
        <title>Multi-omics analysis of a traditional fermented food reveals byproduct-associated fungal strains for waste-to-food upcycling.</title>
        <authorList>
            <consortium name="Lawrence Berkeley National Laboratory"/>
            <person name="Rekdal V.M."/>
            <person name="Villalobos-Escobedo J.M."/>
            <person name="Rodriguez-Valeron N."/>
            <person name="Garcia M.O."/>
            <person name="Vasquez D.P."/>
            <person name="Damayanti I."/>
            <person name="Sorensen P.M."/>
            <person name="Baidoo E.E."/>
            <person name="De Carvalho A.C."/>
            <person name="Riley R."/>
            <person name="Lipzen A."/>
            <person name="He G."/>
            <person name="Yan M."/>
            <person name="Haridas S."/>
            <person name="Daum C."/>
            <person name="Yoshinaga Y."/>
            <person name="Ng V."/>
            <person name="Grigoriev I.V."/>
            <person name="Munk R."/>
            <person name="Nuraida L."/>
            <person name="Wijaya C.H."/>
            <person name="Morales P.-C."/>
            <person name="Keasling J.D."/>
        </authorList>
    </citation>
    <scope>NUCLEOTIDE SEQUENCE [LARGE SCALE GENOMIC DNA]</scope>
    <source>
        <strain evidence="2 3">FGSC 2613</strain>
    </source>
</reference>
<evidence type="ECO:0000313" key="2">
    <source>
        <dbReference type="EMBL" id="KAL0467401.1"/>
    </source>
</evidence>
<dbReference type="Proteomes" id="UP001451303">
    <property type="component" value="Unassembled WGS sequence"/>
</dbReference>
<evidence type="ECO:0000313" key="3">
    <source>
        <dbReference type="Proteomes" id="UP001451303"/>
    </source>
</evidence>
<dbReference type="EMBL" id="JAVLET010000009">
    <property type="protein sequence ID" value="KAL0467401.1"/>
    <property type="molecule type" value="Genomic_DNA"/>
</dbReference>
<name>A0ABR3D3Y4_NEUIN</name>
<evidence type="ECO:0000256" key="1">
    <source>
        <dbReference type="SAM" id="MobiDB-lite"/>
    </source>
</evidence>
<gene>
    <name evidence="2" type="ORF">QR685DRAFT_358121</name>
</gene>
<keyword evidence="3" id="KW-1185">Reference proteome</keyword>
<sequence length="232" mass="25822">MLDIHVSARFSPASCPPSPCLALHLRLGPRILFTFVRSCRAASKGENDCLVTSISMHCFPIHGCKVPPTAWGFPPKTTWWTPGSTILQCLAVPELGCFWQFSCDSMGFSVVWLHLRTDFVGKLENVRYGLATGWGSSKIRNATIHLCIWDLPDPDSLPLPFAPLEVGSTGTRRMAKQRCSLDGVHSRSQLPDLEAGSRRRHHINEAPQMEARRLAARTCEKDDKDIPPSMEE</sequence>
<protein>
    <recommendedName>
        <fullName evidence="4">Questionable protein</fullName>
    </recommendedName>
</protein>
<organism evidence="2 3">
    <name type="scientific">Neurospora intermedia</name>
    <dbReference type="NCBI Taxonomy" id="5142"/>
    <lineage>
        <taxon>Eukaryota</taxon>
        <taxon>Fungi</taxon>
        <taxon>Dikarya</taxon>
        <taxon>Ascomycota</taxon>
        <taxon>Pezizomycotina</taxon>
        <taxon>Sordariomycetes</taxon>
        <taxon>Sordariomycetidae</taxon>
        <taxon>Sordariales</taxon>
        <taxon>Sordariaceae</taxon>
        <taxon>Neurospora</taxon>
    </lineage>
</organism>
<evidence type="ECO:0008006" key="4">
    <source>
        <dbReference type="Google" id="ProtNLM"/>
    </source>
</evidence>
<proteinExistence type="predicted"/>
<comment type="caution">
    <text evidence="2">The sequence shown here is derived from an EMBL/GenBank/DDBJ whole genome shotgun (WGS) entry which is preliminary data.</text>
</comment>
<accession>A0ABR3D3Y4</accession>